<gene>
    <name evidence="1" type="ORF">CF651_07580</name>
</gene>
<protein>
    <submittedName>
        <fullName evidence="1">Spore germination protein</fullName>
    </submittedName>
</protein>
<dbReference type="EMBL" id="NMQW01000011">
    <property type="protein sequence ID" value="OXM86994.1"/>
    <property type="molecule type" value="Genomic_DNA"/>
</dbReference>
<sequence length="82" mass="8408">MPAIVGALTVNIVSGVLNVGDVGIISPSTYSKTYAGGSSFNSGNTLNINNAPSVVNVYGNAAYEEIRITAPQNPGIREEGKP</sequence>
<keyword evidence="2" id="KW-1185">Reference proteome</keyword>
<dbReference type="InterPro" id="IPR019618">
    <property type="entry name" value="Spore_germination_GerPA"/>
</dbReference>
<organism evidence="1 2">
    <name type="scientific">Paenibacillus rigui</name>
    <dbReference type="NCBI Taxonomy" id="554312"/>
    <lineage>
        <taxon>Bacteria</taxon>
        <taxon>Bacillati</taxon>
        <taxon>Bacillota</taxon>
        <taxon>Bacilli</taxon>
        <taxon>Bacillales</taxon>
        <taxon>Paenibacillaceae</taxon>
        <taxon>Paenibacillus</taxon>
    </lineage>
</organism>
<dbReference type="OrthoDB" id="2691926at2"/>
<name>A0A229UUD4_9BACL</name>
<dbReference type="AlphaFoldDB" id="A0A229UUD4"/>
<dbReference type="RefSeq" id="WP_094014253.1">
    <property type="nucleotide sequence ID" value="NZ_NMQW01000011.1"/>
</dbReference>
<accession>A0A229UUD4</accession>
<reference evidence="1 2" key="1">
    <citation type="submission" date="2017-07" db="EMBL/GenBank/DDBJ databases">
        <title>Genome sequencing and assembly of Paenibacillus rigui.</title>
        <authorList>
            <person name="Mayilraj S."/>
        </authorList>
    </citation>
    <scope>NUCLEOTIDE SEQUENCE [LARGE SCALE GENOMIC DNA]</scope>
    <source>
        <strain evidence="1 2">JCM 16352</strain>
    </source>
</reference>
<dbReference type="PANTHER" id="PTHR37808:SF3">
    <property type="entry name" value="SPORE GERMINATION PROTEIN GERPA-RELATED"/>
    <property type="match status" value="1"/>
</dbReference>
<dbReference type="Proteomes" id="UP000215509">
    <property type="component" value="Unassembled WGS sequence"/>
</dbReference>
<dbReference type="Pfam" id="PF10676">
    <property type="entry name" value="gerPA"/>
    <property type="match status" value="1"/>
</dbReference>
<evidence type="ECO:0000313" key="1">
    <source>
        <dbReference type="EMBL" id="OXM86994.1"/>
    </source>
</evidence>
<evidence type="ECO:0000313" key="2">
    <source>
        <dbReference type="Proteomes" id="UP000215509"/>
    </source>
</evidence>
<proteinExistence type="predicted"/>
<comment type="caution">
    <text evidence="1">The sequence shown here is derived from an EMBL/GenBank/DDBJ whole genome shotgun (WGS) entry which is preliminary data.</text>
</comment>
<dbReference type="PANTHER" id="PTHR37808">
    <property type="entry name" value="SPORE GERMINATION PROTEIN-LIKE PROTEIN YDZR-RELATED"/>
    <property type="match status" value="1"/>
</dbReference>